<name>A0A9J6C5X9_POLVA</name>
<evidence type="ECO:0000313" key="2">
    <source>
        <dbReference type="EMBL" id="KAG5677317.1"/>
    </source>
</evidence>
<evidence type="ECO:0000313" key="3">
    <source>
        <dbReference type="Proteomes" id="UP001107558"/>
    </source>
</evidence>
<sequence>MNLKILKLFVFLIFVTYVSSGPHRGRRGHWYDYDTFFFADNNNNDNSRSCPDYISTFIKTVNKNWMTIAAKQNTTLYSMMFSAYNATLQQYPVCKRQLNF</sequence>
<evidence type="ECO:0000256" key="1">
    <source>
        <dbReference type="SAM" id="SignalP"/>
    </source>
</evidence>
<protein>
    <submittedName>
        <fullName evidence="2">Uncharacterized protein</fullName>
    </submittedName>
</protein>
<reference evidence="2" key="1">
    <citation type="submission" date="2021-03" db="EMBL/GenBank/DDBJ databases">
        <title>Chromosome level genome of the anhydrobiotic midge Polypedilum vanderplanki.</title>
        <authorList>
            <person name="Yoshida Y."/>
            <person name="Kikawada T."/>
            <person name="Gusev O."/>
        </authorList>
    </citation>
    <scope>NUCLEOTIDE SEQUENCE</scope>
    <source>
        <strain evidence="2">NIAS01</strain>
        <tissue evidence="2">Whole body or cell culture</tissue>
    </source>
</reference>
<feature type="signal peptide" evidence="1">
    <location>
        <begin position="1"/>
        <end position="20"/>
    </location>
</feature>
<comment type="caution">
    <text evidence="2">The sequence shown here is derived from an EMBL/GenBank/DDBJ whole genome shotgun (WGS) entry which is preliminary data.</text>
</comment>
<proteinExistence type="predicted"/>
<accession>A0A9J6C5X9</accession>
<feature type="chain" id="PRO_5039900013" evidence="1">
    <location>
        <begin position="21"/>
        <end position="100"/>
    </location>
</feature>
<keyword evidence="1" id="KW-0732">Signal</keyword>
<gene>
    <name evidence="2" type="ORF">PVAND_007086</name>
</gene>
<dbReference type="AlphaFoldDB" id="A0A9J6C5X9"/>
<keyword evidence="3" id="KW-1185">Reference proteome</keyword>
<organism evidence="2 3">
    <name type="scientific">Polypedilum vanderplanki</name>
    <name type="common">Sleeping chironomid midge</name>
    <dbReference type="NCBI Taxonomy" id="319348"/>
    <lineage>
        <taxon>Eukaryota</taxon>
        <taxon>Metazoa</taxon>
        <taxon>Ecdysozoa</taxon>
        <taxon>Arthropoda</taxon>
        <taxon>Hexapoda</taxon>
        <taxon>Insecta</taxon>
        <taxon>Pterygota</taxon>
        <taxon>Neoptera</taxon>
        <taxon>Endopterygota</taxon>
        <taxon>Diptera</taxon>
        <taxon>Nematocera</taxon>
        <taxon>Chironomoidea</taxon>
        <taxon>Chironomidae</taxon>
        <taxon>Chironominae</taxon>
        <taxon>Polypedilum</taxon>
        <taxon>Polypedilum</taxon>
    </lineage>
</organism>
<dbReference type="EMBL" id="JADBJN010000002">
    <property type="protein sequence ID" value="KAG5677317.1"/>
    <property type="molecule type" value="Genomic_DNA"/>
</dbReference>
<dbReference type="Proteomes" id="UP001107558">
    <property type="component" value="Chromosome 2"/>
</dbReference>